<keyword evidence="5" id="KW-1185">Reference proteome</keyword>
<feature type="transmembrane region" description="Helical" evidence="2">
    <location>
        <begin position="115"/>
        <end position="133"/>
    </location>
</feature>
<dbReference type="Proteomes" id="UP001501821">
    <property type="component" value="Unassembled WGS sequence"/>
</dbReference>
<keyword evidence="2" id="KW-0812">Transmembrane</keyword>
<comment type="similarity">
    <text evidence="1">Belongs to the peptidase A24 family.</text>
</comment>
<dbReference type="PANTHER" id="PTHR30487:SF0">
    <property type="entry name" value="PREPILIN LEADER PEPTIDASE_N-METHYLTRANSFERASE-RELATED"/>
    <property type="match status" value="1"/>
</dbReference>
<protein>
    <recommendedName>
        <fullName evidence="3">Prepilin type IV endopeptidase peptidase domain-containing protein</fullName>
    </recommendedName>
</protein>
<sequence length="251" mass="26458">MSWLAPGLTGLLACGLGGAVAPYLIGRLPEPPPDPEPEEGVELTAAQQARLAEPPKELYADLGRRSWVLPVAVMVSAVAGGLLGGELGWDWLLGVAWPLVPVGAALGIIDWRTRLLPAIVVLPATLLALLYGLGRWLLTGDHEDLLRGVIAMLVVRTVFWLLWFVRQAGMGFGDVRLSALLGLVLGYAGWGEVVIGVYAAFLCFGVPGLALAVARRDLGLLKRAYPFGPFLLLGALVGLVVGAPVVDALYG</sequence>
<feature type="domain" description="Prepilin type IV endopeptidase peptidase" evidence="3">
    <location>
        <begin position="104"/>
        <end position="205"/>
    </location>
</feature>
<gene>
    <name evidence="4" type="ORF">GCM10022242_35920</name>
</gene>
<proteinExistence type="inferred from homology"/>
<feature type="transmembrane region" description="Helical" evidence="2">
    <location>
        <begin position="224"/>
        <end position="246"/>
    </location>
</feature>
<evidence type="ECO:0000256" key="1">
    <source>
        <dbReference type="ARBA" id="ARBA00005801"/>
    </source>
</evidence>
<keyword evidence="2" id="KW-1133">Transmembrane helix</keyword>
<reference evidence="5" key="1">
    <citation type="journal article" date="2019" name="Int. J. Syst. Evol. Microbiol.">
        <title>The Global Catalogue of Microorganisms (GCM) 10K type strain sequencing project: providing services to taxonomists for standard genome sequencing and annotation.</title>
        <authorList>
            <consortium name="The Broad Institute Genomics Platform"/>
            <consortium name="The Broad Institute Genome Sequencing Center for Infectious Disease"/>
            <person name="Wu L."/>
            <person name="Ma J."/>
        </authorList>
    </citation>
    <scope>NUCLEOTIDE SEQUENCE [LARGE SCALE GENOMIC DNA]</scope>
    <source>
        <strain evidence="5">JCM 16953</strain>
    </source>
</reference>
<keyword evidence="2" id="KW-0472">Membrane</keyword>
<dbReference type="InterPro" id="IPR050882">
    <property type="entry name" value="Prepilin_peptidase/N-MTase"/>
</dbReference>
<evidence type="ECO:0000313" key="4">
    <source>
        <dbReference type="EMBL" id="GAA3831426.1"/>
    </source>
</evidence>
<accession>A0ABP7J1B9</accession>
<name>A0ABP7J1B9_9ACTN</name>
<evidence type="ECO:0000313" key="5">
    <source>
        <dbReference type="Proteomes" id="UP001501821"/>
    </source>
</evidence>
<dbReference type="InterPro" id="IPR000045">
    <property type="entry name" value="Prepilin_IV_endopep_pep"/>
</dbReference>
<dbReference type="EMBL" id="BAABAH010000016">
    <property type="protein sequence ID" value="GAA3831426.1"/>
    <property type="molecule type" value="Genomic_DNA"/>
</dbReference>
<feature type="transmembrane region" description="Helical" evidence="2">
    <location>
        <begin position="145"/>
        <end position="165"/>
    </location>
</feature>
<feature type="transmembrane region" description="Helical" evidence="2">
    <location>
        <begin position="185"/>
        <end position="212"/>
    </location>
</feature>
<feature type="transmembrane region" description="Helical" evidence="2">
    <location>
        <begin position="67"/>
        <end position="84"/>
    </location>
</feature>
<evidence type="ECO:0000256" key="2">
    <source>
        <dbReference type="SAM" id="Phobius"/>
    </source>
</evidence>
<dbReference type="PANTHER" id="PTHR30487">
    <property type="entry name" value="TYPE 4 PREPILIN-LIKE PROTEINS LEADER PEPTIDE-PROCESSING ENZYME"/>
    <property type="match status" value="1"/>
</dbReference>
<evidence type="ECO:0000259" key="3">
    <source>
        <dbReference type="Pfam" id="PF01478"/>
    </source>
</evidence>
<dbReference type="Pfam" id="PF01478">
    <property type="entry name" value="Peptidase_A24"/>
    <property type="match status" value="1"/>
</dbReference>
<dbReference type="Gene3D" id="1.20.120.1220">
    <property type="match status" value="1"/>
</dbReference>
<dbReference type="RefSeq" id="WP_344778038.1">
    <property type="nucleotide sequence ID" value="NZ_BAABAH010000016.1"/>
</dbReference>
<organism evidence="4 5">
    <name type="scientific">Nocardioides panacisoli</name>
    <dbReference type="NCBI Taxonomy" id="627624"/>
    <lineage>
        <taxon>Bacteria</taxon>
        <taxon>Bacillati</taxon>
        <taxon>Actinomycetota</taxon>
        <taxon>Actinomycetes</taxon>
        <taxon>Propionibacteriales</taxon>
        <taxon>Nocardioidaceae</taxon>
        <taxon>Nocardioides</taxon>
    </lineage>
</organism>
<comment type="caution">
    <text evidence="4">The sequence shown here is derived from an EMBL/GenBank/DDBJ whole genome shotgun (WGS) entry which is preliminary data.</text>
</comment>
<feature type="transmembrane region" description="Helical" evidence="2">
    <location>
        <begin position="91"/>
        <end position="109"/>
    </location>
</feature>